<dbReference type="RefSeq" id="WP_015440733.1">
    <property type="nucleotide sequence ID" value="NC_020520.1"/>
</dbReference>
<name>A0A6C7EBT6_ILUCY</name>
<dbReference type="OrthoDB" id="10005897at2"/>
<keyword evidence="2" id="KW-1185">Reference proteome</keyword>
<dbReference type="AlphaFoldDB" id="A0A6C7EBT6"/>
<dbReference type="KEGG" id="aym:YM304_11720"/>
<proteinExistence type="predicted"/>
<evidence type="ECO:0000313" key="1">
    <source>
        <dbReference type="EMBL" id="BAN01486.1"/>
    </source>
</evidence>
<reference evidence="1 2" key="1">
    <citation type="journal article" date="2013" name="Int. J. Syst. Evol. Microbiol.">
        <title>Ilumatobacter nonamiense sp. nov. and Ilumatobacter coccineum sp. nov., isolated from seashore sand.</title>
        <authorList>
            <person name="Matsumoto A."/>
            <person name="Kasai H."/>
            <person name="Matsuo Y."/>
            <person name="Shizuri Y."/>
            <person name="Ichikawa N."/>
            <person name="Fujita N."/>
            <person name="Omura S."/>
            <person name="Takahashi Y."/>
        </authorList>
    </citation>
    <scope>NUCLEOTIDE SEQUENCE [LARGE SCALE GENOMIC DNA]</scope>
    <source>
        <strain evidence="2">NBRC 103263 / KCTC 29153 / YM16-304</strain>
    </source>
</reference>
<dbReference type="EMBL" id="AP012057">
    <property type="protein sequence ID" value="BAN01486.1"/>
    <property type="molecule type" value="Genomic_DNA"/>
</dbReference>
<gene>
    <name evidence="1" type="ORF">YM304_11720</name>
</gene>
<protein>
    <submittedName>
        <fullName evidence="1">Uncharacterized protein</fullName>
    </submittedName>
</protein>
<sequence>MTHHQSTALRQRAHRLRRFAEQIECTPAMSLERHATVDTWRGPRPEECLQLLHQAQHRIHETAEELRRHAWLLDQQADELELAAAAVLS</sequence>
<accession>A0A6C7EBT6</accession>
<dbReference type="Proteomes" id="UP000011863">
    <property type="component" value="Chromosome"/>
</dbReference>
<organism evidence="1 2">
    <name type="scientific">Ilumatobacter coccineus (strain NBRC 103263 / KCTC 29153 / YM16-304)</name>
    <dbReference type="NCBI Taxonomy" id="1313172"/>
    <lineage>
        <taxon>Bacteria</taxon>
        <taxon>Bacillati</taxon>
        <taxon>Actinomycetota</taxon>
        <taxon>Acidimicrobiia</taxon>
        <taxon>Acidimicrobiales</taxon>
        <taxon>Ilumatobacteraceae</taxon>
        <taxon>Ilumatobacter</taxon>
    </lineage>
</organism>
<evidence type="ECO:0000313" key="2">
    <source>
        <dbReference type="Proteomes" id="UP000011863"/>
    </source>
</evidence>